<dbReference type="InterPro" id="IPR010982">
    <property type="entry name" value="Lambda_DNA-bd_dom_sf"/>
</dbReference>
<dbReference type="AlphaFoldDB" id="A0A2S5KLD7"/>
<dbReference type="GO" id="GO:0003677">
    <property type="term" value="F:DNA binding"/>
    <property type="evidence" value="ECO:0007669"/>
    <property type="project" value="InterPro"/>
</dbReference>
<evidence type="ECO:0000313" key="1">
    <source>
        <dbReference type="EMBL" id="PPC75463.1"/>
    </source>
</evidence>
<dbReference type="Proteomes" id="UP000238196">
    <property type="component" value="Unassembled WGS sequence"/>
</dbReference>
<sequence length="153" mass="17031">MLYGMDSVSQADQAKHEYKLRGERVKSAMKRSSISPTRAKSLLGLSRTTIYNMRNGFPSTHYHQLALLTGTRLGWLENGIGQMIDDTSSYQDLMALSPVASARVALGRLYTESCTSGSGIPVQQAHMLMLFFERVTSGTLDERRTAQVIELIR</sequence>
<accession>A0A2S5KLD7</accession>
<dbReference type="EMBL" id="PRLP01000090">
    <property type="protein sequence ID" value="PPC75463.1"/>
    <property type="molecule type" value="Genomic_DNA"/>
</dbReference>
<organism evidence="1 2">
    <name type="scientific">Proteobacteria bacterium 228</name>
    <dbReference type="NCBI Taxonomy" id="2083153"/>
    <lineage>
        <taxon>Bacteria</taxon>
        <taxon>Pseudomonadati</taxon>
        <taxon>Pseudomonadota</taxon>
    </lineage>
</organism>
<comment type="caution">
    <text evidence="1">The sequence shown here is derived from an EMBL/GenBank/DDBJ whole genome shotgun (WGS) entry which is preliminary data.</text>
</comment>
<name>A0A2S5KLD7_9PROT</name>
<gene>
    <name evidence="1" type="ORF">C4K68_20325</name>
</gene>
<proteinExistence type="predicted"/>
<reference evidence="1 2" key="1">
    <citation type="submission" date="2018-02" db="EMBL/GenBank/DDBJ databases">
        <title>novel marine gammaproteobacteria from coastal saline agro ecosystem.</title>
        <authorList>
            <person name="Krishnan R."/>
            <person name="Ramesh Kumar N."/>
        </authorList>
    </citation>
    <scope>NUCLEOTIDE SEQUENCE [LARGE SCALE GENOMIC DNA]</scope>
    <source>
        <strain evidence="1 2">228</strain>
    </source>
</reference>
<evidence type="ECO:0000313" key="2">
    <source>
        <dbReference type="Proteomes" id="UP000238196"/>
    </source>
</evidence>
<dbReference type="Gene3D" id="1.10.260.40">
    <property type="entry name" value="lambda repressor-like DNA-binding domains"/>
    <property type="match status" value="1"/>
</dbReference>
<protein>
    <submittedName>
        <fullName evidence="1">Uncharacterized protein</fullName>
    </submittedName>
</protein>